<dbReference type="EMBL" id="SNRW01000958">
    <property type="protein sequence ID" value="KAA6398427.1"/>
    <property type="molecule type" value="Genomic_DNA"/>
</dbReference>
<proteinExistence type="predicted"/>
<dbReference type="AlphaFoldDB" id="A0A5J4WTP6"/>
<dbReference type="Proteomes" id="UP000324800">
    <property type="component" value="Unassembled WGS sequence"/>
</dbReference>
<evidence type="ECO:0000313" key="3">
    <source>
        <dbReference type="Proteomes" id="UP000324800"/>
    </source>
</evidence>
<organism evidence="2 3">
    <name type="scientific">Streblomastix strix</name>
    <dbReference type="NCBI Taxonomy" id="222440"/>
    <lineage>
        <taxon>Eukaryota</taxon>
        <taxon>Metamonada</taxon>
        <taxon>Preaxostyla</taxon>
        <taxon>Oxymonadida</taxon>
        <taxon>Streblomastigidae</taxon>
        <taxon>Streblomastix</taxon>
    </lineage>
</organism>
<comment type="caution">
    <text evidence="2">The sequence shown here is derived from an EMBL/GenBank/DDBJ whole genome shotgun (WGS) entry which is preliminary data.</text>
</comment>
<gene>
    <name evidence="2" type="ORF">EZS28_006052</name>
</gene>
<evidence type="ECO:0000256" key="1">
    <source>
        <dbReference type="SAM" id="MobiDB-lite"/>
    </source>
</evidence>
<accession>A0A5J4WTP6</accession>
<evidence type="ECO:0000313" key="2">
    <source>
        <dbReference type="EMBL" id="KAA6398427.1"/>
    </source>
</evidence>
<feature type="region of interest" description="Disordered" evidence="1">
    <location>
        <begin position="101"/>
        <end position="120"/>
    </location>
</feature>
<reference evidence="2 3" key="1">
    <citation type="submission" date="2019-03" db="EMBL/GenBank/DDBJ databases">
        <title>Single cell metagenomics reveals metabolic interactions within the superorganism composed of flagellate Streblomastix strix and complex community of Bacteroidetes bacteria on its surface.</title>
        <authorList>
            <person name="Treitli S.C."/>
            <person name="Kolisko M."/>
            <person name="Husnik F."/>
            <person name="Keeling P."/>
            <person name="Hampl V."/>
        </authorList>
    </citation>
    <scope>NUCLEOTIDE SEQUENCE [LARGE SCALE GENOMIC DNA]</scope>
    <source>
        <strain evidence="2">ST1C</strain>
    </source>
</reference>
<protein>
    <submittedName>
        <fullName evidence="2">Uncharacterized protein</fullName>
    </submittedName>
</protein>
<sequence>MINVWLNSLMNFVNLSKILNSATNSQHLNSREIGKELCEERTFKFPFRFLGDITGDPTFIPDAANSQPQQTRVPGATDVALLLQSMGLAQIPSTQISSQFPQLNPSQISGASSTVGHPAQQVQQMQQLAASGIKVGSPVIS</sequence>
<name>A0A5J4WTP6_9EUKA</name>
<feature type="compositionally biased region" description="Polar residues" evidence="1">
    <location>
        <begin position="101"/>
        <end position="115"/>
    </location>
</feature>
<feature type="non-terminal residue" evidence="2">
    <location>
        <position position="141"/>
    </location>
</feature>